<accession>A0A1L9RBR2</accession>
<dbReference type="GO" id="GO:0090173">
    <property type="term" value="P:regulation of synaptonemal complex assembly"/>
    <property type="evidence" value="ECO:0007669"/>
    <property type="project" value="InterPro"/>
</dbReference>
<gene>
    <name evidence="2" type="ORF">ASPWEDRAFT_175647</name>
</gene>
<keyword evidence="1" id="KW-0469">Meiosis</keyword>
<dbReference type="RefSeq" id="XP_040686043.1">
    <property type="nucleotide sequence ID" value="XM_040831393.1"/>
</dbReference>
<evidence type="ECO:0000313" key="3">
    <source>
        <dbReference type="Proteomes" id="UP000184383"/>
    </source>
</evidence>
<dbReference type="GeneID" id="63747241"/>
<organism evidence="2 3">
    <name type="scientific">Aspergillus wentii DTO 134E9</name>
    <dbReference type="NCBI Taxonomy" id="1073089"/>
    <lineage>
        <taxon>Eukaryota</taxon>
        <taxon>Fungi</taxon>
        <taxon>Dikarya</taxon>
        <taxon>Ascomycota</taxon>
        <taxon>Pezizomycotina</taxon>
        <taxon>Eurotiomycetes</taxon>
        <taxon>Eurotiomycetidae</taxon>
        <taxon>Eurotiales</taxon>
        <taxon>Aspergillaceae</taxon>
        <taxon>Aspergillus</taxon>
        <taxon>Aspergillus subgen. Cremei</taxon>
    </lineage>
</organism>
<dbReference type="OrthoDB" id="65716at2759"/>
<dbReference type="Pfam" id="PF08631">
    <property type="entry name" value="SPO22"/>
    <property type="match status" value="1"/>
</dbReference>
<dbReference type="InterPro" id="IPR013940">
    <property type="entry name" value="Spo22/ZIP4/TEX11"/>
</dbReference>
<evidence type="ECO:0000256" key="1">
    <source>
        <dbReference type="ARBA" id="ARBA00023254"/>
    </source>
</evidence>
<evidence type="ECO:0008006" key="4">
    <source>
        <dbReference type="Google" id="ProtNLM"/>
    </source>
</evidence>
<dbReference type="VEuPathDB" id="FungiDB:ASPWEDRAFT_175647"/>
<dbReference type="GO" id="GO:0051321">
    <property type="term" value="P:meiotic cell cycle"/>
    <property type="evidence" value="ECO:0007669"/>
    <property type="project" value="UniProtKB-KW"/>
</dbReference>
<sequence>MASMAWTTAQEQAAAVTELAVELQRHISQPPDPGAFISSNDILAILDKHLDNLPLLKTNITALTRRQLDSEGTRLWNISTKLMATRGEGNESVWLAKAKALAFAMMDCVAPSHGLGNRRALNVALKTARACIENEQLGLSLKILGMAAARLETLDKSSLDTDKTHLQSATTEYYMLRIYLSWLQERPDIAEHLFSKVPNVSYETDQLIVLDICYTVGRSALLINQYDLAVKWLDRALKSTASTTQQPGVDVKDTRLLVFHAFVRANLRIKTAEAKERLFNALESLKTDYGSVFAVLVVHLEAFSREEKPDCKEYWEVIILTIRAMEFTDTNLKIVFYYIQKLKYWSVELSVKALQALLHGLAPSVNGFWVEKGFVALIWVLMTSDTCSQKSLDLIKEAVQRLDEHENGPLSEKATNAVLILVWKTIDSELFKNHISNAEQWCCFMLEQSIFQNCSSDNKAKLQRKLMACALENSNTPLARNTLGLMSEQLRSNPSTLYLMYKLAVLEGNFELRKSCHESLHHLGATGTTYLLSCAAESRRLGKPQETIRILQQIIASLNDERPDGVYIPALLQSAICLLLEELEIRKTDVRGLLEQICGVFDVALKEASRQSSSKESSAGFLAVELEWFFHRSYNTALHLLQSSSFELVISLLDLSTKFTDLYKQILSPDEQSNLSRHYLTCDFLKVIKIISEARHKTDSTEKKNYYHKIRHSIQHFRTHIQPELQKYSTATECHEWLDRYRTMLSFDFEAAVYLKQWDYLPSLVEESKPLVDDKLSSMFLDSMLSSQAPEKDIMLVVKTIICAFHASSSPFLNRASFRANLPRYLRCLFQLAISATDTALAESVVHQVLALAHQARTKSGTPYPNEELEWLATMAFNRAVDFYLGSADGDFRRWAGKAIEMADLVRDQGILGRLLRQNFVKLSGEGV</sequence>
<dbReference type="InterPro" id="IPR039057">
    <property type="entry name" value="Spo22/ZIP4"/>
</dbReference>
<reference evidence="3" key="1">
    <citation type="journal article" date="2017" name="Genome Biol.">
        <title>Comparative genomics reveals high biological diversity and specific adaptations in the industrially and medically important fungal genus Aspergillus.</title>
        <authorList>
            <person name="de Vries R.P."/>
            <person name="Riley R."/>
            <person name="Wiebenga A."/>
            <person name="Aguilar-Osorio G."/>
            <person name="Amillis S."/>
            <person name="Uchima C.A."/>
            <person name="Anderluh G."/>
            <person name="Asadollahi M."/>
            <person name="Askin M."/>
            <person name="Barry K."/>
            <person name="Battaglia E."/>
            <person name="Bayram O."/>
            <person name="Benocci T."/>
            <person name="Braus-Stromeyer S.A."/>
            <person name="Caldana C."/>
            <person name="Canovas D."/>
            <person name="Cerqueira G.C."/>
            <person name="Chen F."/>
            <person name="Chen W."/>
            <person name="Choi C."/>
            <person name="Clum A."/>
            <person name="Dos Santos R.A."/>
            <person name="Damasio A.R."/>
            <person name="Diallinas G."/>
            <person name="Emri T."/>
            <person name="Fekete E."/>
            <person name="Flipphi M."/>
            <person name="Freyberg S."/>
            <person name="Gallo A."/>
            <person name="Gournas C."/>
            <person name="Habgood R."/>
            <person name="Hainaut M."/>
            <person name="Harispe M.L."/>
            <person name="Henrissat B."/>
            <person name="Hilden K.S."/>
            <person name="Hope R."/>
            <person name="Hossain A."/>
            <person name="Karabika E."/>
            <person name="Karaffa L."/>
            <person name="Karanyi Z."/>
            <person name="Krasevec N."/>
            <person name="Kuo A."/>
            <person name="Kusch H."/>
            <person name="LaButti K."/>
            <person name="Lagendijk E.L."/>
            <person name="Lapidus A."/>
            <person name="Levasseur A."/>
            <person name="Lindquist E."/>
            <person name="Lipzen A."/>
            <person name="Logrieco A.F."/>
            <person name="MacCabe A."/>
            <person name="Maekelae M.R."/>
            <person name="Malavazi I."/>
            <person name="Melin P."/>
            <person name="Meyer V."/>
            <person name="Mielnichuk N."/>
            <person name="Miskei M."/>
            <person name="Molnar A.P."/>
            <person name="Mule G."/>
            <person name="Ngan C.Y."/>
            <person name="Orejas M."/>
            <person name="Orosz E."/>
            <person name="Ouedraogo J.P."/>
            <person name="Overkamp K.M."/>
            <person name="Park H.-S."/>
            <person name="Perrone G."/>
            <person name="Piumi F."/>
            <person name="Punt P.J."/>
            <person name="Ram A.F."/>
            <person name="Ramon A."/>
            <person name="Rauscher S."/>
            <person name="Record E."/>
            <person name="Riano-Pachon D.M."/>
            <person name="Robert V."/>
            <person name="Roehrig J."/>
            <person name="Ruller R."/>
            <person name="Salamov A."/>
            <person name="Salih N.S."/>
            <person name="Samson R.A."/>
            <person name="Sandor E."/>
            <person name="Sanguinetti M."/>
            <person name="Schuetze T."/>
            <person name="Sepcic K."/>
            <person name="Shelest E."/>
            <person name="Sherlock G."/>
            <person name="Sophianopoulou V."/>
            <person name="Squina F.M."/>
            <person name="Sun H."/>
            <person name="Susca A."/>
            <person name="Todd R.B."/>
            <person name="Tsang A."/>
            <person name="Unkles S.E."/>
            <person name="van de Wiele N."/>
            <person name="van Rossen-Uffink D."/>
            <person name="Oliveira J.V."/>
            <person name="Vesth T.C."/>
            <person name="Visser J."/>
            <person name="Yu J.-H."/>
            <person name="Zhou M."/>
            <person name="Andersen M.R."/>
            <person name="Archer D.B."/>
            <person name="Baker S.E."/>
            <person name="Benoit I."/>
            <person name="Brakhage A.A."/>
            <person name="Braus G.H."/>
            <person name="Fischer R."/>
            <person name="Frisvad J.C."/>
            <person name="Goldman G.H."/>
            <person name="Houbraken J."/>
            <person name="Oakley B."/>
            <person name="Pocsi I."/>
            <person name="Scazzocchio C."/>
            <person name="Seiboth B."/>
            <person name="vanKuyk P.A."/>
            <person name="Wortman J."/>
            <person name="Dyer P.S."/>
            <person name="Grigoriev I.V."/>
        </authorList>
    </citation>
    <scope>NUCLEOTIDE SEQUENCE [LARGE SCALE GENOMIC DNA]</scope>
    <source>
        <strain evidence="3">DTO 134E9</strain>
    </source>
</reference>
<evidence type="ECO:0000313" key="2">
    <source>
        <dbReference type="EMBL" id="OJJ32366.1"/>
    </source>
</evidence>
<dbReference type="PANTHER" id="PTHR40375:SF2">
    <property type="entry name" value="SPORULATION-SPECIFIC PROTEIN 22"/>
    <property type="match status" value="1"/>
</dbReference>
<name>A0A1L9RBR2_ASPWE</name>
<dbReference type="EMBL" id="KV878215">
    <property type="protein sequence ID" value="OJJ32366.1"/>
    <property type="molecule type" value="Genomic_DNA"/>
</dbReference>
<protein>
    <recommendedName>
        <fullName evidence="4">Protein ZIP4 homolog</fullName>
    </recommendedName>
</protein>
<keyword evidence="3" id="KW-1185">Reference proteome</keyword>
<dbReference type="PANTHER" id="PTHR40375">
    <property type="entry name" value="SPORULATION-SPECIFIC PROTEIN 22"/>
    <property type="match status" value="1"/>
</dbReference>
<dbReference type="STRING" id="1073089.A0A1L9RBR2"/>
<dbReference type="AlphaFoldDB" id="A0A1L9RBR2"/>
<proteinExistence type="predicted"/>
<dbReference type="Proteomes" id="UP000184383">
    <property type="component" value="Unassembled WGS sequence"/>
</dbReference>